<sequence length="114" mass="12586">MNVCTISMSDKSQLLVPMFELKDGTDKCSLKYCKQMYMLSLDSRATVDSKGSLCPREVHKNDLVVSAEKELRVFSATLESGFAYRQTVGCSVGGIREKATVMAISVYVKACRIS</sequence>
<name>A0ACB9H9A9_CICIN</name>
<keyword evidence="2" id="KW-1185">Reference proteome</keyword>
<evidence type="ECO:0000313" key="2">
    <source>
        <dbReference type="Proteomes" id="UP001055811"/>
    </source>
</evidence>
<reference evidence="2" key="1">
    <citation type="journal article" date="2022" name="Mol. Ecol. Resour.">
        <title>The genomes of chicory, endive, great burdock and yacon provide insights into Asteraceae palaeo-polyploidization history and plant inulin production.</title>
        <authorList>
            <person name="Fan W."/>
            <person name="Wang S."/>
            <person name="Wang H."/>
            <person name="Wang A."/>
            <person name="Jiang F."/>
            <person name="Liu H."/>
            <person name="Zhao H."/>
            <person name="Xu D."/>
            <person name="Zhang Y."/>
        </authorList>
    </citation>
    <scope>NUCLEOTIDE SEQUENCE [LARGE SCALE GENOMIC DNA]</scope>
    <source>
        <strain evidence="2">cv. Punajuju</strain>
    </source>
</reference>
<dbReference type="EMBL" id="CM042009">
    <property type="protein sequence ID" value="KAI3791896.1"/>
    <property type="molecule type" value="Genomic_DNA"/>
</dbReference>
<reference evidence="1 2" key="2">
    <citation type="journal article" date="2022" name="Mol. Ecol. Resour.">
        <title>The genomes of chicory, endive, great burdock and yacon provide insights into Asteraceae paleo-polyploidization history and plant inulin production.</title>
        <authorList>
            <person name="Fan W."/>
            <person name="Wang S."/>
            <person name="Wang H."/>
            <person name="Wang A."/>
            <person name="Jiang F."/>
            <person name="Liu H."/>
            <person name="Zhao H."/>
            <person name="Xu D."/>
            <person name="Zhang Y."/>
        </authorList>
    </citation>
    <scope>NUCLEOTIDE SEQUENCE [LARGE SCALE GENOMIC DNA]</scope>
    <source>
        <strain evidence="2">cv. Punajuju</strain>
        <tissue evidence="1">Leaves</tissue>
    </source>
</reference>
<gene>
    <name evidence="1" type="ORF">L2E82_05761</name>
</gene>
<evidence type="ECO:0000313" key="1">
    <source>
        <dbReference type="EMBL" id="KAI3791896.1"/>
    </source>
</evidence>
<accession>A0ACB9H9A9</accession>
<dbReference type="Proteomes" id="UP001055811">
    <property type="component" value="Linkage Group LG01"/>
</dbReference>
<protein>
    <submittedName>
        <fullName evidence="1">Uncharacterized protein</fullName>
    </submittedName>
</protein>
<proteinExistence type="predicted"/>
<organism evidence="1 2">
    <name type="scientific">Cichorium intybus</name>
    <name type="common">Chicory</name>
    <dbReference type="NCBI Taxonomy" id="13427"/>
    <lineage>
        <taxon>Eukaryota</taxon>
        <taxon>Viridiplantae</taxon>
        <taxon>Streptophyta</taxon>
        <taxon>Embryophyta</taxon>
        <taxon>Tracheophyta</taxon>
        <taxon>Spermatophyta</taxon>
        <taxon>Magnoliopsida</taxon>
        <taxon>eudicotyledons</taxon>
        <taxon>Gunneridae</taxon>
        <taxon>Pentapetalae</taxon>
        <taxon>asterids</taxon>
        <taxon>campanulids</taxon>
        <taxon>Asterales</taxon>
        <taxon>Asteraceae</taxon>
        <taxon>Cichorioideae</taxon>
        <taxon>Cichorieae</taxon>
        <taxon>Cichoriinae</taxon>
        <taxon>Cichorium</taxon>
    </lineage>
</organism>
<comment type="caution">
    <text evidence="1">The sequence shown here is derived from an EMBL/GenBank/DDBJ whole genome shotgun (WGS) entry which is preliminary data.</text>
</comment>